<dbReference type="Proteomes" id="UP000235965">
    <property type="component" value="Unassembled WGS sequence"/>
</dbReference>
<name>A0A2J7RFE1_9NEOP</name>
<dbReference type="InParanoid" id="A0A2J7RFE1"/>
<gene>
    <name evidence="2" type="ORF">B7P43_G11104</name>
</gene>
<feature type="compositionally biased region" description="Low complexity" evidence="1">
    <location>
        <begin position="139"/>
        <end position="158"/>
    </location>
</feature>
<keyword evidence="3" id="KW-1185">Reference proteome</keyword>
<protein>
    <submittedName>
        <fullName evidence="2">Uncharacterized protein</fullName>
    </submittedName>
</protein>
<evidence type="ECO:0000256" key="1">
    <source>
        <dbReference type="SAM" id="MobiDB-lite"/>
    </source>
</evidence>
<accession>A0A2J7RFE1</accession>
<comment type="caution">
    <text evidence="2">The sequence shown here is derived from an EMBL/GenBank/DDBJ whole genome shotgun (WGS) entry which is preliminary data.</text>
</comment>
<feature type="compositionally biased region" description="Polar residues" evidence="1">
    <location>
        <begin position="184"/>
        <end position="195"/>
    </location>
</feature>
<reference evidence="2 3" key="1">
    <citation type="submission" date="2017-12" db="EMBL/GenBank/DDBJ databases">
        <title>Hemimetabolous genomes reveal molecular basis of termite eusociality.</title>
        <authorList>
            <person name="Harrison M.C."/>
            <person name="Jongepier E."/>
            <person name="Robertson H.M."/>
            <person name="Arning N."/>
            <person name="Bitard-Feildel T."/>
            <person name="Chao H."/>
            <person name="Childers C.P."/>
            <person name="Dinh H."/>
            <person name="Doddapaneni H."/>
            <person name="Dugan S."/>
            <person name="Gowin J."/>
            <person name="Greiner C."/>
            <person name="Han Y."/>
            <person name="Hu H."/>
            <person name="Hughes D.S.T."/>
            <person name="Huylmans A.-K."/>
            <person name="Kemena C."/>
            <person name="Kremer L.P.M."/>
            <person name="Lee S.L."/>
            <person name="Lopez-Ezquerra A."/>
            <person name="Mallet L."/>
            <person name="Monroy-Kuhn J.M."/>
            <person name="Moser A."/>
            <person name="Murali S.C."/>
            <person name="Muzny D.M."/>
            <person name="Otani S."/>
            <person name="Piulachs M.-D."/>
            <person name="Poelchau M."/>
            <person name="Qu J."/>
            <person name="Schaub F."/>
            <person name="Wada-Katsumata A."/>
            <person name="Worley K.C."/>
            <person name="Xie Q."/>
            <person name="Ylla G."/>
            <person name="Poulsen M."/>
            <person name="Gibbs R.A."/>
            <person name="Schal C."/>
            <person name="Richards S."/>
            <person name="Belles X."/>
            <person name="Korb J."/>
            <person name="Bornberg-Bauer E."/>
        </authorList>
    </citation>
    <scope>NUCLEOTIDE SEQUENCE [LARGE SCALE GENOMIC DNA]</scope>
    <source>
        <tissue evidence="2">Whole body</tissue>
    </source>
</reference>
<dbReference type="OrthoDB" id="2157354at2759"/>
<feature type="region of interest" description="Disordered" evidence="1">
    <location>
        <begin position="363"/>
        <end position="385"/>
    </location>
</feature>
<feature type="region of interest" description="Disordered" evidence="1">
    <location>
        <begin position="137"/>
        <end position="212"/>
    </location>
</feature>
<sequence>MEVAISPQGFEQNEQTVPLSKSEDEHEVKYEAVEVEKEDSGKHFMKAKVVLKKLNIPVPEHLLSLPVQDAKTKPQSLQKTLEKVSKMLQVSLTESSLVKKRKVGRPRKVQDGVVKAVKGLNVVKRPVLQPKVIEKPSKQKIVGKQGQQKVTGRQVQQKIVRKALQQKITGKPSQRKHAGEPKPQKTTGKSSQQKTVLRPKGILKTSPSNRPSIAIRIASNNKKKVVASKNKTESQKLVPHKNKTKLQKVVPSIIAKKTIKKVSFKNLKYRPSMKPAVNPRPEIKKKKIEAVKGKNVNLNKSKQNKVRAKEKGIVLKRNTKKTSSVRENEVAPLPAVKTAKTSQQKNPEAANRMLEPKKVVAVDKKMKKPQQVAVKPSKPDGCGTGADDEWIVEMLLDDSEIDMMTLNSQVKVGQDANISKVSSSDDRPKDVHVSTSDLDTSHSLECDSSTDMNRRNTVLGGGKTLRSNICDNRTNTVLNTQNKQEVALPSLKKVTRSFSVDKRTGISAEQKMEEMRKAIGDLERIADRSMLRLKAEERQVVYLTNRLHEYEHDKHYIMLGKILKDAAPGPKQNPHAEFILDLVLSYCSEDDDSVSS</sequence>
<dbReference type="AlphaFoldDB" id="A0A2J7RFE1"/>
<evidence type="ECO:0000313" key="2">
    <source>
        <dbReference type="EMBL" id="PNF39545.1"/>
    </source>
</evidence>
<dbReference type="EMBL" id="NEVH01004413">
    <property type="protein sequence ID" value="PNF39545.1"/>
    <property type="molecule type" value="Genomic_DNA"/>
</dbReference>
<evidence type="ECO:0000313" key="3">
    <source>
        <dbReference type="Proteomes" id="UP000235965"/>
    </source>
</evidence>
<feature type="region of interest" description="Disordered" evidence="1">
    <location>
        <begin position="1"/>
        <end position="26"/>
    </location>
</feature>
<feature type="compositionally biased region" description="Polar residues" evidence="1">
    <location>
        <begin position="9"/>
        <end position="19"/>
    </location>
</feature>
<feature type="compositionally biased region" description="Basic and acidic residues" evidence="1">
    <location>
        <begin position="423"/>
        <end position="432"/>
    </location>
</feature>
<organism evidence="2 3">
    <name type="scientific">Cryptotermes secundus</name>
    <dbReference type="NCBI Taxonomy" id="105785"/>
    <lineage>
        <taxon>Eukaryota</taxon>
        <taxon>Metazoa</taxon>
        <taxon>Ecdysozoa</taxon>
        <taxon>Arthropoda</taxon>
        <taxon>Hexapoda</taxon>
        <taxon>Insecta</taxon>
        <taxon>Pterygota</taxon>
        <taxon>Neoptera</taxon>
        <taxon>Polyneoptera</taxon>
        <taxon>Dictyoptera</taxon>
        <taxon>Blattodea</taxon>
        <taxon>Blattoidea</taxon>
        <taxon>Termitoidae</taxon>
        <taxon>Kalotermitidae</taxon>
        <taxon>Cryptotermitinae</taxon>
        <taxon>Cryptotermes</taxon>
    </lineage>
</organism>
<proteinExistence type="predicted"/>
<feature type="region of interest" description="Disordered" evidence="1">
    <location>
        <begin position="417"/>
        <end position="460"/>
    </location>
</feature>